<sequence length="242" mass="26969">MDSGSPKVIFTSVENDPDQLQSHPLRVSGIISMLLGLISVVALAGPYMWIVPILAIAAALIALRPSKLPYAGRSFALVGLGLAIFFGSWAVAAQNAADQIQLQTAKRFAQNWLDSFKTGEVEFCFEMSLAERDRLYKSVNLSRYYAEKTEPDENADMPPSGPVFSDFITQPLVKTLINADKKPEWEFEGATDSVKMAGSRRWTLRFRDTSGTIPDPVLVTLSFQRDYDGEQHWEINNFETPE</sequence>
<dbReference type="EMBL" id="CP036318">
    <property type="protein sequence ID" value="QDV55000.1"/>
    <property type="molecule type" value="Genomic_DNA"/>
</dbReference>
<reference evidence="2 3" key="1">
    <citation type="submission" date="2019-02" db="EMBL/GenBank/DDBJ databases">
        <title>Deep-cultivation of Planctomycetes and their phenomic and genomic characterization uncovers novel biology.</title>
        <authorList>
            <person name="Wiegand S."/>
            <person name="Jogler M."/>
            <person name="Boedeker C."/>
            <person name="Pinto D."/>
            <person name="Vollmers J."/>
            <person name="Rivas-Marin E."/>
            <person name="Kohn T."/>
            <person name="Peeters S.H."/>
            <person name="Heuer A."/>
            <person name="Rast P."/>
            <person name="Oberbeckmann S."/>
            <person name="Bunk B."/>
            <person name="Jeske O."/>
            <person name="Meyerdierks A."/>
            <person name="Storesund J.E."/>
            <person name="Kallscheuer N."/>
            <person name="Luecker S."/>
            <person name="Lage O.M."/>
            <person name="Pohl T."/>
            <person name="Merkel B.J."/>
            <person name="Hornburger P."/>
            <person name="Mueller R.-W."/>
            <person name="Bruemmer F."/>
            <person name="Labrenz M."/>
            <person name="Spormann A.M."/>
            <person name="Op den Camp H."/>
            <person name="Overmann J."/>
            <person name="Amann R."/>
            <person name="Jetten M.S.M."/>
            <person name="Mascher T."/>
            <person name="Medema M.H."/>
            <person name="Devos D.P."/>
            <person name="Kaster A.-K."/>
            <person name="Ovreas L."/>
            <person name="Rohde M."/>
            <person name="Galperin M.Y."/>
            <person name="Jogler C."/>
        </authorList>
    </citation>
    <scope>NUCLEOTIDE SEQUENCE [LARGE SCALE GENOMIC DNA]</scope>
    <source>
        <strain evidence="2 3">Mal33</strain>
    </source>
</reference>
<name>A0A518IPK4_9BACT</name>
<keyword evidence="1" id="KW-0812">Transmembrane</keyword>
<protein>
    <submittedName>
        <fullName evidence="2">Uncharacterized protein</fullName>
    </submittedName>
</protein>
<evidence type="ECO:0000313" key="2">
    <source>
        <dbReference type="EMBL" id="QDV55000.1"/>
    </source>
</evidence>
<feature type="transmembrane region" description="Helical" evidence="1">
    <location>
        <begin position="75"/>
        <end position="92"/>
    </location>
</feature>
<keyword evidence="1" id="KW-0472">Membrane</keyword>
<evidence type="ECO:0000313" key="3">
    <source>
        <dbReference type="Proteomes" id="UP000316770"/>
    </source>
</evidence>
<organism evidence="2 3">
    <name type="scientific">Rosistilla oblonga</name>
    <dbReference type="NCBI Taxonomy" id="2527990"/>
    <lineage>
        <taxon>Bacteria</taxon>
        <taxon>Pseudomonadati</taxon>
        <taxon>Planctomycetota</taxon>
        <taxon>Planctomycetia</taxon>
        <taxon>Pirellulales</taxon>
        <taxon>Pirellulaceae</taxon>
        <taxon>Rosistilla</taxon>
    </lineage>
</organism>
<dbReference type="Proteomes" id="UP000316770">
    <property type="component" value="Chromosome"/>
</dbReference>
<keyword evidence="3" id="KW-1185">Reference proteome</keyword>
<gene>
    <name evidence="2" type="ORF">Mal33_09680</name>
</gene>
<dbReference type="RefSeq" id="WP_145282724.1">
    <property type="nucleotide sequence ID" value="NZ_CP036318.1"/>
</dbReference>
<keyword evidence="1" id="KW-1133">Transmembrane helix</keyword>
<dbReference type="AlphaFoldDB" id="A0A518IPK4"/>
<proteinExistence type="predicted"/>
<accession>A0A518IPK4</accession>
<feature type="transmembrane region" description="Helical" evidence="1">
    <location>
        <begin position="30"/>
        <end position="63"/>
    </location>
</feature>
<evidence type="ECO:0000256" key="1">
    <source>
        <dbReference type="SAM" id="Phobius"/>
    </source>
</evidence>